<dbReference type="OrthoDB" id="407509at2759"/>
<evidence type="ECO:0000313" key="1">
    <source>
        <dbReference type="EMBL" id="CAH2235414.1"/>
    </source>
</evidence>
<keyword evidence="2" id="KW-1185">Reference proteome</keyword>
<dbReference type="AlphaFoldDB" id="A0A8S4REZ5"/>
<dbReference type="Proteomes" id="UP000838756">
    <property type="component" value="Unassembled WGS sequence"/>
</dbReference>
<name>A0A8S4REZ5_9NEOP</name>
<organism evidence="1 2">
    <name type="scientific">Pararge aegeria aegeria</name>
    <dbReference type="NCBI Taxonomy" id="348720"/>
    <lineage>
        <taxon>Eukaryota</taxon>
        <taxon>Metazoa</taxon>
        <taxon>Ecdysozoa</taxon>
        <taxon>Arthropoda</taxon>
        <taxon>Hexapoda</taxon>
        <taxon>Insecta</taxon>
        <taxon>Pterygota</taxon>
        <taxon>Neoptera</taxon>
        <taxon>Endopterygota</taxon>
        <taxon>Lepidoptera</taxon>
        <taxon>Glossata</taxon>
        <taxon>Ditrysia</taxon>
        <taxon>Papilionoidea</taxon>
        <taxon>Nymphalidae</taxon>
        <taxon>Satyrinae</taxon>
        <taxon>Satyrini</taxon>
        <taxon>Parargina</taxon>
        <taxon>Pararge</taxon>
    </lineage>
</organism>
<sequence>MAKTLGDLNTMLNDLSRVSQQVGLRMNMSKTKIMSNAHVPLHRVIIGSSALEIVDEYIYLGNTIQLGRSNFEKEVFAESNSDAQRSGNFETSFRPIYTVYIKTERILHRL</sequence>
<comment type="caution">
    <text evidence="1">The sequence shown here is derived from an EMBL/GenBank/DDBJ whole genome shotgun (WGS) entry which is preliminary data.</text>
</comment>
<evidence type="ECO:0000313" key="2">
    <source>
        <dbReference type="Proteomes" id="UP000838756"/>
    </source>
</evidence>
<proteinExistence type="predicted"/>
<gene>
    <name evidence="1" type="primary">jg13272</name>
    <name evidence="1" type="ORF">PAEG_LOCUS13075</name>
</gene>
<reference evidence="1" key="1">
    <citation type="submission" date="2022-03" db="EMBL/GenBank/DDBJ databases">
        <authorList>
            <person name="Lindestad O."/>
        </authorList>
    </citation>
    <scope>NUCLEOTIDE SEQUENCE</scope>
</reference>
<protein>
    <submittedName>
        <fullName evidence="1">Jg13272 protein</fullName>
    </submittedName>
</protein>
<accession>A0A8S4REZ5</accession>
<dbReference type="EMBL" id="CAKXAJ010025124">
    <property type="protein sequence ID" value="CAH2235414.1"/>
    <property type="molecule type" value="Genomic_DNA"/>
</dbReference>